<evidence type="ECO:0000256" key="1">
    <source>
        <dbReference type="ARBA" id="ARBA00022729"/>
    </source>
</evidence>
<dbReference type="OrthoDB" id="305758at2"/>
<dbReference type="Pfam" id="PF13343">
    <property type="entry name" value="SBP_bac_6"/>
    <property type="match status" value="1"/>
</dbReference>
<proteinExistence type="predicted"/>
<dbReference type="CDD" id="cd13547">
    <property type="entry name" value="PBP2_Fbp_like_2"/>
    <property type="match status" value="1"/>
</dbReference>
<accession>A0A1C1YYQ8</accession>
<dbReference type="Proteomes" id="UP000094795">
    <property type="component" value="Unassembled WGS sequence"/>
</dbReference>
<comment type="caution">
    <text evidence="3">The sequence shown here is derived from an EMBL/GenBank/DDBJ whole genome shotgun (WGS) entry which is preliminary data.</text>
</comment>
<evidence type="ECO:0000313" key="3">
    <source>
        <dbReference type="EMBL" id="OCW58615.1"/>
    </source>
</evidence>
<evidence type="ECO:0000256" key="2">
    <source>
        <dbReference type="SAM" id="SignalP"/>
    </source>
</evidence>
<sequence>MTRSIPLSLGLALSLALLAGPARAVEGTLTLYTSQPNTDAQQSVDAFMAAYPDVTVTFVRDGTTKIMAKLEAELAAGSTPADVLLIADSVTMEGLKARDLLMAHPEADTAAYAEGIHDPDKTWFGTKLITTGIIYNTAATMVPSSWEDLLKDEAKGQVAMPSPLTSGAALIHTATLVDNLDAGWGYYEALAANGAQASGGNGGVLKQVAGGEKLYGMVVDFLPIREKAKGAPVEFVFPEEGVSTISEPVAILASTQNPEAAKAFVDFLISREGQELALSQGYLPAHPDVAVPAGFPDRASIKVMPFDAARALGEADANTKRFAEIFGQ</sequence>
<keyword evidence="1 2" id="KW-0732">Signal</keyword>
<dbReference type="RefSeq" id="WP_066176196.1">
    <property type="nucleotide sequence ID" value="NZ_LQZT01000005.1"/>
</dbReference>
<keyword evidence="4" id="KW-1185">Reference proteome</keyword>
<evidence type="ECO:0000313" key="4">
    <source>
        <dbReference type="Proteomes" id="UP000094795"/>
    </source>
</evidence>
<feature type="chain" id="PRO_5008656648" evidence="2">
    <location>
        <begin position="25"/>
        <end position="328"/>
    </location>
</feature>
<name>A0A1C1YYQ8_9HYPH</name>
<feature type="signal peptide" evidence="2">
    <location>
        <begin position="1"/>
        <end position="24"/>
    </location>
</feature>
<dbReference type="EMBL" id="LQZT01000005">
    <property type="protein sequence ID" value="OCW58615.1"/>
    <property type="molecule type" value="Genomic_DNA"/>
</dbReference>
<dbReference type="Gene3D" id="3.40.190.10">
    <property type="entry name" value="Periplasmic binding protein-like II"/>
    <property type="match status" value="2"/>
</dbReference>
<protein>
    <submittedName>
        <fullName evidence="3">ABC transporter substrate-binding protein</fullName>
    </submittedName>
</protein>
<dbReference type="InterPro" id="IPR026045">
    <property type="entry name" value="Ferric-bd"/>
</dbReference>
<dbReference type="PANTHER" id="PTHR30006">
    <property type="entry name" value="THIAMINE-BINDING PERIPLASMIC PROTEIN-RELATED"/>
    <property type="match status" value="1"/>
</dbReference>
<dbReference type="PIRSF" id="PIRSF002825">
    <property type="entry name" value="CfbpA"/>
    <property type="match status" value="1"/>
</dbReference>
<dbReference type="AlphaFoldDB" id="A0A1C1YYQ8"/>
<gene>
    <name evidence="3" type="ORF">AWJ14_05600</name>
</gene>
<reference evidence="3 4" key="1">
    <citation type="submission" date="2015-12" db="EMBL/GenBank/DDBJ databases">
        <authorList>
            <person name="Shamseldin A."/>
            <person name="Moawad H."/>
            <person name="Abd El-Rahim W.M."/>
            <person name="Sadowsky M.J."/>
        </authorList>
    </citation>
    <scope>NUCLEOTIDE SEQUENCE [LARGE SCALE GENOMIC DNA]</scope>
    <source>
        <strain evidence="3 4">JC234</strain>
    </source>
</reference>
<organism evidence="3 4">
    <name type="scientific">Hoeflea olei</name>
    <dbReference type="NCBI Taxonomy" id="1480615"/>
    <lineage>
        <taxon>Bacteria</taxon>
        <taxon>Pseudomonadati</taxon>
        <taxon>Pseudomonadota</taxon>
        <taxon>Alphaproteobacteria</taxon>
        <taxon>Hyphomicrobiales</taxon>
        <taxon>Rhizobiaceae</taxon>
        <taxon>Hoeflea</taxon>
    </lineage>
</organism>
<dbReference type="STRING" id="1480615.AWJ14_05600"/>
<dbReference type="SUPFAM" id="SSF53850">
    <property type="entry name" value="Periplasmic binding protein-like II"/>
    <property type="match status" value="1"/>
</dbReference>